<feature type="region of interest" description="Disordered" evidence="1">
    <location>
        <begin position="1"/>
        <end position="24"/>
    </location>
</feature>
<protein>
    <submittedName>
        <fullName evidence="2">Biliverdin-producing heme oxygenase</fullName>
    </submittedName>
</protein>
<dbReference type="CDD" id="cd19166">
    <property type="entry name" value="HemeO-bac"/>
    <property type="match status" value="1"/>
</dbReference>
<dbReference type="Proteomes" id="UP001595593">
    <property type="component" value="Unassembled WGS sequence"/>
</dbReference>
<evidence type="ECO:0000313" key="2">
    <source>
        <dbReference type="EMBL" id="MFC3126571.1"/>
    </source>
</evidence>
<proteinExistence type="predicted"/>
<sequence length="222" mass="23592">MRHENDDAAARPTPSRLSMNQSAGARSNGLRWHLREATAGLHDQADALGGAYDLRSRAGYAAFLSAHARALPGLEAAVAEALPPGAMPDWPRRRRAASLLTDLARLELPVPHALPVAPLGSAAAAWGMAYVLEGSRLGNAMLLKAVRTSPTLAEAGADAYLSHRPDSEGWPGFVARLEQALPDPAFWPQAGQGARAAFHVFLDALRSGRAPISDRAEYATHE</sequence>
<dbReference type="InterPro" id="IPR016084">
    <property type="entry name" value="Haem_Oase-like_multi-hlx"/>
</dbReference>
<keyword evidence="3" id="KW-1185">Reference proteome</keyword>
<evidence type="ECO:0000313" key="3">
    <source>
        <dbReference type="Proteomes" id="UP001595593"/>
    </source>
</evidence>
<evidence type="ECO:0000256" key="1">
    <source>
        <dbReference type="SAM" id="MobiDB-lite"/>
    </source>
</evidence>
<feature type="compositionally biased region" description="Polar residues" evidence="1">
    <location>
        <begin position="15"/>
        <end position="24"/>
    </location>
</feature>
<comment type="caution">
    <text evidence="2">The sequence shown here is derived from an EMBL/GenBank/DDBJ whole genome shotgun (WGS) entry which is preliminary data.</text>
</comment>
<organism evidence="2 3">
    <name type="scientific">Teichococcus globiformis</name>
    <dbReference type="NCBI Taxonomy" id="2307229"/>
    <lineage>
        <taxon>Bacteria</taxon>
        <taxon>Pseudomonadati</taxon>
        <taxon>Pseudomonadota</taxon>
        <taxon>Alphaproteobacteria</taxon>
        <taxon>Acetobacterales</taxon>
        <taxon>Roseomonadaceae</taxon>
        <taxon>Roseomonas</taxon>
    </lineage>
</organism>
<gene>
    <name evidence="2" type="ORF">ACFOD4_16020</name>
</gene>
<accession>A0ABV7G4H5</accession>
<reference evidence="3" key="1">
    <citation type="journal article" date="2019" name="Int. J. Syst. Evol. Microbiol.">
        <title>The Global Catalogue of Microorganisms (GCM) 10K type strain sequencing project: providing services to taxonomists for standard genome sequencing and annotation.</title>
        <authorList>
            <consortium name="The Broad Institute Genomics Platform"/>
            <consortium name="The Broad Institute Genome Sequencing Center for Infectious Disease"/>
            <person name="Wu L."/>
            <person name="Ma J."/>
        </authorList>
    </citation>
    <scope>NUCLEOTIDE SEQUENCE [LARGE SCALE GENOMIC DNA]</scope>
    <source>
        <strain evidence="3">KCTC 52094</strain>
    </source>
</reference>
<dbReference type="SUPFAM" id="SSF48613">
    <property type="entry name" value="Heme oxygenase-like"/>
    <property type="match status" value="1"/>
</dbReference>
<name>A0ABV7G4H5_9PROT</name>
<dbReference type="Gene3D" id="1.20.910.10">
    <property type="entry name" value="Heme oxygenase-like"/>
    <property type="match status" value="1"/>
</dbReference>
<dbReference type="EMBL" id="JBHRTN010000018">
    <property type="protein sequence ID" value="MFC3126571.1"/>
    <property type="molecule type" value="Genomic_DNA"/>
</dbReference>
<dbReference type="RefSeq" id="WP_379597982.1">
    <property type="nucleotide sequence ID" value="NZ_JBHRTN010000018.1"/>
</dbReference>